<proteinExistence type="predicted"/>
<sequence length="101" mass="11739">MGRIPKIPGNKQPNLFILSRADLKVKRPTMIYSESFQIYTQTLTSESSLMISLIIFLGLPQPLVIGLSYASFTLYFSTPFLYTCPNHISYPNFHYNRFFYK</sequence>
<dbReference type="EMBL" id="CP144696">
    <property type="protein sequence ID" value="WVZ12794.1"/>
    <property type="molecule type" value="Genomic_DNA"/>
</dbReference>
<evidence type="ECO:0000313" key="3">
    <source>
        <dbReference type="Proteomes" id="UP001374535"/>
    </source>
</evidence>
<keyword evidence="1" id="KW-0472">Membrane</keyword>
<evidence type="ECO:0000313" key="2">
    <source>
        <dbReference type="EMBL" id="WVZ12794.1"/>
    </source>
</evidence>
<feature type="transmembrane region" description="Helical" evidence="1">
    <location>
        <begin position="49"/>
        <end position="72"/>
    </location>
</feature>
<dbReference type="Proteomes" id="UP001374535">
    <property type="component" value="Chromosome 5"/>
</dbReference>
<protein>
    <submittedName>
        <fullName evidence="2">Uncharacterized protein</fullName>
    </submittedName>
</protein>
<gene>
    <name evidence="2" type="ORF">V8G54_017324</name>
</gene>
<keyword evidence="1" id="KW-1133">Transmembrane helix</keyword>
<reference evidence="2 3" key="1">
    <citation type="journal article" date="2023" name="Life. Sci Alliance">
        <title>Evolutionary insights into 3D genome organization and epigenetic landscape of Vigna mungo.</title>
        <authorList>
            <person name="Junaid A."/>
            <person name="Singh B."/>
            <person name="Bhatia S."/>
        </authorList>
    </citation>
    <scope>NUCLEOTIDE SEQUENCE [LARGE SCALE GENOMIC DNA]</scope>
    <source>
        <strain evidence="2">Urdbean</strain>
    </source>
</reference>
<dbReference type="AlphaFoldDB" id="A0AAQ3NLX2"/>
<accession>A0AAQ3NLX2</accession>
<keyword evidence="1" id="KW-0812">Transmembrane</keyword>
<evidence type="ECO:0000256" key="1">
    <source>
        <dbReference type="SAM" id="Phobius"/>
    </source>
</evidence>
<keyword evidence="3" id="KW-1185">Reference proteome</keyword>
<name>A0AAQ3NLX2_VIGMU</name>
<organism evidence="2 3">
    <name type="scientific">Vigna mungo</name>
    <name type="common">Black gram</name>
    <name type="synonym">Phaseolus mungo</name>
    <dbReference type="NCBI Taxonomy" id="3915"/>
    <lineage>
        <taxon>Eukaryota</taxon>
        <taxon>Viridiplantae</taxon>
        <taxon>Streptophyta</taxon>
        <taxon>Embryophyta</taxon>
        <taxon>Tracheophyta</taxon>
        <taxon>Spermatophyta</taxon>
        <taxon>Magnoliopsida</taxon>
        <taxon>eudicotyledons</taxon>
        <taxon>Gunneridae</taxon>
        <taxon>Pentapetalae</taxon>
        <taxon>rosids</taxon>
        <taxon>fabids</taxon>
        <taxon>Fabales</taxon>
        <taxon>Fabaceae</taxon>
        <taxon>Papilionoideae</taxon>
        <taxon>50 kb inversion clade</taxon>
        <taxon>NPAAA clade</taxon>
        <taxon>indigoferoid/millettioid clade</taxon>
        <taxon>Phaseoleae</taxon>
        <taxon>Vigna</taxon>
    </lineage>
</organism>